<dbReference type="Gene3D" id="1.10.1200.10">
    <property type="entry name" value="ACP-like"/>
    <property type="match status" value="1"/>
</dbReference>
<gene>
    <name evidence="3" type="ORF">G3M58_64130</name>
</gene>
<organism evidence="3">
    <name type="scientific">Streptomyces sp. SID7499</name>
    <dbReference type="NCBI Taxonomy" id="2706086"/>
    <lineage>
        <taxon>Bacteria</taxon>
        <taxon>Bacillati</taxon>
        <taxon>Actinomycetota</taxon>
        <taxon>Actinomycetes</taxon>
        <taxon>Kitasatosporales</taxon>
        <taxon>Streptomycetaceae</taxon>
        <taxon>Streptomyces</taxon>
    </lineage>
</organism>
<evidence type="ECO:0000313" key="3">
    <source>
        <dbReference type="EMBL" id="NEE17346.1"/>
    </source>
</evidence>
<dbReference type="InterPro" id="IPR009081">
    <property type="entry name" value="PP-bd_ACP"/>
</dbReference>
<dbReference type="AlphaFoldDB" id="A0A6G3XHS4"/>
<dbReference type="PROSITE" id="PS50075">
    <property type="entry name" value="CARRIER"/>
    <property type="match status" value="1"/>
</dbReference>
<protein>
    <submittedName>
        <fullName evidence="3">Acyl carrier protein</fullName>
    </submittedName>
</protein>
<feature type="region of interest" description="Disordered" evidence="1">
    <location>
        <begin position="283"/>
        <end position="309"/>
    </location>
</feature>
<name>A0A6G3XHS4_9ACTN</name>
<dbReference type="Pfam" id="PF00550">
    <property type="entry name" value="PP-binding"/>
    <property type="match status" value="1"/>
</dbReference>
<evidence type="ECO:0000256" key="1">
    <source>
        <dbReference type="SAM" id="MobiDB-lite"/>
    </source>
</evidence>
<sequence>MPTTPPTALPLDDIRTAWLDCLQVNLAVLADHFHGPGTHLRMGARLDLPLRPLPDGLPTADPTLESRLATDAPLAGLRPLRRARLTPPELLAEAARDTGVHYVVADSFHLPWLPYHGNSHMEHSFLLTAGPAGWHVTDAYRIETRWGAAVPGQHVLTTEDLSEFDTAELIIFAPAEPRPAPPTVTDHDPEPYVSAYAGWPDRVRALEQLSKETWLLARARRLHAAYRAQCAGRAGESDAERAHLAAWDRLVEHTYLAHRRVARGRAEPSGTVDRLHELLTADRQVFAADRTEPPRPETDDSHPVDPDPHRMITRIVSDVLGVPARDLRSDAALDSFASFSSFRLVEIVERVERELGRELDADELVPERLRHIDDLCRLARR</sequence>
<dbReference type="SUPFAM" id="SSF47336">
    <property type="entry name" value="ACP-like"/>
    <property type="match status" value="1"/>
</dbReference>
<evidence type="ECO:0000259" key="2">
    <source>
        <dbReference type="PROSITE" id="PS50075"/>
    </source>
</evidence>
<dbReference type="EMBL" id="JAAGMN010006707">
    <property type="protein sequence ID" value="NEE17346.1"/>
    <property type="molecule type" value="Genomic_DNA"/>
</dbReference>
<feature type="compositionally biased region" description="Basic and acidic residues" evidence="1">
    <location>
        <begin position="289"/>
        <end position="309"/>
    </location>
</feature>
<reference evidence="3" key="1">
    <citation type="submission" date="2020-01" db="EMBL/GenBank/DDBJ databases">
        <title>Insect and environment-associated Actinomycetes.</title>
        <authorList>
            <person name="Currrie C."/>
            <person name="Chevrette M."/>
            <person name="Carlson C."/>
            <person name="Stubbendieck R."/>
            <person name="Wendt-Pienkowski E."/>
        </authorList>
    </citation>
    <scope>NUCLEOTIDE SEQUENCE</scope>
    <source>
        <strain evidence="3">SID7499</strain>
    </source>
</reference>
<feature type="domain" description="Carrier" evidence="2">
    <location>
        <begin position="303"/>
        <end position="381"/>
    </location>
</feature>
<comment type="caution">
    <text evidence="3">The sequence shown here is derived from an EMBL/GenBank/DDBJ whole genome shotgun (WGS) entry which is preliminary data.</text>
</comment>
<accession>A0A6G3XHS4</accession>
<dbReference type="InterPro" id="IPR036736">
    <property type="entry name" value="ACP-like_sf"/>
</dbReference>
<proteinExistence type="predicted"/>